<evidence type="ECO:0000313" key="3">
    <source>
        <dbReference type="Proteomes" id="UP000190037"/>
    </source>
</evidence>
<name>A0A1T3NL34_9ACTN</name>
<keyword evidence="3" id="KW-1185">Reference proteome</keyword>
<evidence type="ECO:0000313" key="2">
    <source>
        <dbReference type="EMBL" id="OPC77603.1"/>
    </source>
</evidence>
<feature type="region of interest" description="Disordered" evidence="1">
    <location>
        <begin position="231"/>
        <end position="271"/>
    </location>
</feature>
<feature type="compositionally biased region" description="Polar residues" evidence="1">
    <location>
        <begin position="146"/>
        <end position="157"/>
    </location>
</feature>
<organism evidence="2 3">
    <name type="scientific">Embleya scabrispora</name>
    <dbReference type="NCBI Taxonomy" id="159449"/>
    <lineage>
        <taxon>Bacteria</taxon>
        <taxon>Bacillati</taxon>
        <taxon>Actinomycetota</taxon>
        <taxon>Actinomycetes</taxon>
        <taxon>Kitasatosporales</taxon>
        <taxon>Streptomycetaceae</taxon>
        <taxon>Embleya</taxon>
    </lineage>
</organism>
<dbReference type="Proteomes" id="UP000190037">
    <property type="component" value="Unassembled WGS sequence"/>
</dbReference>
<feature type="compositionally biased region" description="Basic and acidic residues" evidence="1">
    <location>
        <begin position="126"/>
        <end position="144"/>
    </location>
</feature>
<dbReference type="EMBL" id="MWQN01000004">
    <property type="protein sequence ID" value="OPC77603.1"/>
    <property type="molecule type" value="Genomic_DNA"/>
</dbReference>
<accession>A0A1T3NL34</accession>
<dbReference type="GO" id="GO:0003677">
    <property type="term" value="F:DNA binding"/>
    <property type="evidence" value="ECO:0007669"/>
    <property type="project" value="InterPro"/>
</dbReference>
<evidence type="ECO:0000256" key="1">
    <source>
        <dbReference type="SAM" id="MobiDB-lite"/>
    </source>
</evidence>
<comment type="caution">
    <text evidence="2">The sequence shown here is derived from an EMBL/GenBank/DDBJ whole genome shotgun (WGS) entry which is preliminary data.</text>
</comment>
<feature type="compositionally biased region" description="Low complexity" evidence="1">
    <location>
        <begin position="99"/>
        <end position="118"/>
    </location>
</feature>
<reference evidence="2 3" key="1">
    <citation type="submission" date="2017-03" db="EMBL/GenBank/DDBJ databases">
        <title>Draft genome sequence of Streptomyces scabrisporus NF3, endophyte isolated from Amphipterygium adstringens.</title>
        <authorList>
            <person name="Vazquez M."/>
            <person name="Ceapa C.D."/>
            <person name="Rodriguez Luna D."/>
            <person name="Sanchez Esquivel S."/>
        </authorList>
    </citation>
    <scope>NUCLEOTIDE SEQUENCE [LARGE SCALE GENOMIC DNA]</scope>
    <source>
        <strain evidence="2 3">NF3</strain>
    </source>
</reference>
<dbReference type="SUPFAM" id="SSF47413">
    <property type="entry name" value="lambda repressor-like DNA-binding domains"/>
    <property type="match status" value="1"/>
</dbReference>
<dbReference type="AlphaFoldDB" id="A0A1T3NL34"/>
<dbReference type="InterPro" id="IPR010982">
    <property type="entry name" value="Lambda_DNA-bd_dom_sf"/>
</dbReference>
<gene>
    <name evidence="2" type="ORF">B4N89_41455</name>
</gene>
<proteinExistence type="predicted"/>
<dbReference type="Gene3D" id="1.10.260.40">
    <property type="entry name" value="lambda repressor-like DNA-binding domains"/>
    <property type="match status" value="1"/>
</dbReference>
<feature type="region of interest" description="Disordered" evidence="1">
    <location>
        <begin position="46"/>
        <end position="172"/>
    </location>
</feature>
<sequence>MPRAGRRYRSPQHRIRASYGCLLGVRVGEATRRTSGRSLLTLRSRLRTSGAARRRPLPERSGAGILNAAGTIRQCPRTTDGVTRGHAPPASGPRPAAPGPIDAARAAGVSTSTASPASGGSGRVSETTRERGQGAAREPGHRTDTAAGSPTVRTQSIRGRAHRVGQGGDGVGCRGEFGGGAAFEVTGEDREHGGDAHAVVVAPAEQVDDAVGARPVREREPTAGCRRRCARAAGRTGRRRAGRRGGGVRDRAAARERRRRTRPPRNVTRPSFCRHRAVSRTRSNGYRAAPSGGGALRADPGTVAGGKSIGALSTAGKLAHSARALIFSPGGGEPAAA</sequence>
<feature type="compositionally biased region" description="Basic residues" evidence="1">
    <location>
        <begin position="231"/>
        <end position="243"/>
    </location>
</feature>
<protein>
    <submittedName>
        <fullName evidence="2">Uncharacterized protein</fullName>
    </submittedName>
</protein>